<dbReference type="OrthoDB" id="419768at2759"/>
<dbReference type="AlphaFoldDB" id="A0A7R9MKY6"/>
<dbReference type="GO" id="GO:0005886">
    <property type="term" value="C:plasma membrane"/>
    <property type="evidence" value="ECO:0007669"/>
    <property type="project" value="TreeGrafter"/>
</dbReference>
<proteinExistence type="predicted"/>
<dbReference type="PROSITE" id="PS50004">
    <property type="entry name" value="C2"/>
    <property type="match status" value="1"/>
</dbReference>
<dbReference type="PANTHER" id="PTHR37412">
    <property type="entry name" value="C2 DOMAIN-CONTAINING PROTEIN 5"/>
    <property type="match status" value="1"/>
</dbReference>
<dbReference type="GO" id="GO:0072659">
    <property type="term" value="P:protein localization to plasma membrane"/>
    <property type="evidence" value="ECO:0007669"/>
    <property type="project" value="TreeGrafter"/>
</dbReference>
<dbReference type="InterPro" id="IPR035892">
    <property type="entry name" value="C2_domain_sf"/>
</dbReference>
<dbReference type="PANTHER" id="PTHR37412:SF2">
    <property type="entry name" value="C2 DOMAIN-CONTAINING PROTEIN 5"/>
    <property type="match status" value="1"/>
</dbReference>
<dbReference type="GO" id="GO:0065002">
    <property type="term" value="P:intracellular protein transmembrane transport"/>
    <property type="evidence" value="ECO:0007669"/>
    <property type="project" value="TreeGrafter"/>
</dbReference>
<gene>
    <name evidence="2" type="ORF">ONB1V03_LOCUS18739</name>
</gene>
<dbReference type="InterPro" id="IPR000008">
    <property type="entry name" value="C2_dom"/>
</dbReference>
<dbReference type="GO" id="GO:0005544">
    <property type="term" value="F:calcium-dependent phospholipid binding"/>
    <property type="evidence" value="ECO:0007669"/>
    <property type="project" value="InterPro"/>
</dbReference>
<sequence length="92" mass="10637">MLAVEKLLRDLHGPHQLCHKCEAPAYDKLLVLTMPGKVKVRVLAGRNLPVMDKSSDTSDAFVEVKLGNTTYKTEVYRRSLNPFWNSEWFRFE</sequence>
<evidence type="ECO:0000259" key="1">
    <source>
        <dbReference type="PROSITE" id="PS50004"/>
    </source>
</evidence>
<dbReference type="InterPro" id="IPR038983">
    <property type="entry name" value="C2CD5"/>
</dbReference>
<dbReference type="EMBL" id="CAJPVJ010026618">
    <property type="protein sequence ID" value="CAG2179315.1"/>
    <property type="molecule type" value="Genomic_DNA"/>
</dbReference>
<organism evidence="2">
    <name type="scientific">Oppiella nova</name>
    <dbReference type="NCBI Taxonomy" id="334625"/>
    <lineage>
        <taxon>Eukaryota</taxon>
        <taxon>Metazoa</taxon>
        <taxon>Ecdysozoa</taxon>
        <taxon>Arthropoda</taxon>
        <taxon>Chelicerata</taxon>
        <taxon>Arachnida</taxon>
        <taxon>Acari</taxon>
        <taxon>Acariformes</taxon>
        <taxon>Sarcoptiformes</taxon>
        <taxon>Oribatida</taxon>
        <taxon>Brachypylina</taxon>
        <taxon>Oppioidea</taxon>
        <taxon>Oppiidae</taxon>
        <taxon>Oppiella</taxon>
    </lineage>
</organism>
<feature type="non-terminal residue" evidence="2">
    <location>
        <position position="92"/>
    </location>
</feature>
<keyword evidence="3" id="KW-1185">Reference proteome</keyword>
<evidence type="ECO:0000313" key="2">
    <source>
        <dbReference type="EMBL" id="CAD7662179.1"/>
    </source>
</evidence>
<dbReference type="Proteomes" id="UP000728032">
    <property type="component" value="Unassembled WGS sequence"/>
</dbReference>
<accession>A0A7R9MKY6</accession>
<reference evidence="2" key="1">
    <citation type="submission" date="2020-11" db="EMBL/GenBank/DDBJ databases">
        <authorList>
            <person name="Tran Van P."/>
        </authorList>
    </citation>
    <scope>NUCLEOTIDE SEQUENCE</scope>
</reference>
<dbReference type="Pfam" id="PF00168">
    <property type="entry name" value="C2"/>
    <property type="match status" value="1"/>
</dbReference>
<name>A0A7R9MKY6_9ACAR</name>
<dbReference type="SUPFAM" id="SSF49562">
    <property type="entry name" value="C2 domain (Calcium/lipid-binding domain, CaLB)"/>
    <property type="match status" value="1"/>
</dbReference>
<dbReference type="EMBL" id="OC941443">
    <property type="protein sequence ID" value="CAD7662179.1"/>
    <property type="molecule type" value="Genomic_DNA"/>
</dbReference>
<feature type="domain" description="C2" evidence="1">
    <location>
        <begin position="16"/>
        <end position="92"/>
    </location>
</feature>
<dbReference type="GO" id="GO:0090314">
    <property type="term" value="P:positive regulation of protein targeting to membrane"/>
    <property type="evidence" value="ECO:0007669"/>
    <property type="project" value="TreeGrafter"/>
</dbReference>
<dbReference type="GO" id="GO:0010828">
    <property type="term" value="P:positive regulation of D-glucose transmembrane transport"/>
    <property type="evidence" value="ECO:0007669"/>
    <property type="project" value="TreeGrafter"/>
</dbReference>
<dbReference type="GO" id="GO:0005509">
    <property type="term" value="F:calcium ion binding"/>
    <property type="evidence" value="ECO:0007669"/>
    <property type="project" value="TreeGrafter"/>
</dbReference>
<dbReference type="GO" id="GO:0031340">
    <property type="term" value="P:positive regulation of vesicle fusion"/>
    <property type="evidence" value="ECO:0007669"/>
    <property type="project" value="TreeGrafter"/>
</dbReference>
<dbReference type="Gene3D" id="2.60.40.150">
    <property type="entry name" value="C2 domain"/>
    <property type="match status" value="1"/>
</dbReference>
<evidence type="ECO:0000313" key="3">
    <source>
        <dbReference type="Proteomes" id="UP000728032"/>
    </source>
</evidence>
<protein>
    <recommendedName>
        <fullName evidence="1">C2 domain-containing protein</fullName>
    </recommendedName>
</protein>